<evidence type="ECO:0000256" key="1">
    <source>
        <dbReference type="SAM" id="SignalP"/>
    </source>
</evidence>
<evidence type="ECO:0000313" key="2">
    <source>
        <dbReference type="EMBL" id="PXW55191.1"/>
    </source>
</evidence>
<accession>A0A2V3TZ66</accession>
<name>A0A2V3TZ66_9HYPH</name>
<evidence type="ECO:0000313" key="3">
    <source>
        <dbReference type="Proteomes" id="UP000248021"/>
    </source>
</evidence>
<comment type="caution">
    <text evidence="2">The sequence shown here is derived from an EMBL/GenBank/DDBJ whole genome shotgun (WGS) entry which is preliminary data.</text>
</comment>
<organism evidence="2 3">
    <name type="scientific">Chelatococcus asaccharovorans</name>
    <dbReference type="NCBI Taxonomy" id="28210"/>
    <lineage>
        <taxon>Bacteria</taxon>
        <taxon>Pseudomonadati</taxon>
        <taxon>Pseudomonadota</taxon>
        <taxon>Alphaproteobacteria</taxon>
        <taxon>Hyphomicrobiales</taxon>
        <taxon>Chelatococcaceae</taxon>
        <taxon>Chelatococcus</taxon>
    </lineage>
</organism>
<reference evidence="2 3" key="1">
    <citation type="submission" date="2018-05" db="EMBL/GenBank/DDBJ databases">
        <title>Genomic Encyclopedia of Type Strains, Phase IV (KMG-IV): sequencing the most valuable type-strain genomes for metagenomic binning, comparative biology and taxonomic classification.</title>
        <authorList>
            <person name="Goeker M."/>
        </authorList>
    </citation>
    <scope>NUCLEOTIDE SEQUENCE [LARGE SCALE GENOMIC DNA]</scope>
    <source>
        <strain evidence="2 3">DSM 6462</strain>
    </source>
</reference>
<feature type="chain" id="PRO_5041067743" evidence="1">
    <location>
        <begin position="31"/>
        <end position="197"/>
    </location>
</feature>
<keyword evidence="1" id="KW-0732">Signal</keyword>
<proteinExistence type="predicted"/>
<dbReference type="AlphaFoldDB" id="A0A2V3TZ66"/>
<dbReference type="OrthoDB" id="8161171at2"/>
<feature type="signal peptide" evidence="1">
    <location>
        <begin position="1"/>
        <end position="30"/>
    </location>
</feature>
<dbReference type="EMBL" id="QJJK01000010">
    <property type="protein sequence ID" value="PXW55191.1"/>
    <property type="molecule type" value="Genomic_DNA"/>
</dbReference>
<dbReference type="Proteomes" id="UP000248021">
    <property type="component" value="Unassembled WGS sequence"/>
</dbReference>
<gene>
    <name evidence="2" type="ORF">C7450_110130</name>
</gene>
<dbReference type="InterPro" id="IPR006311">
    <property type="entry name" value="TAT_signal"/>
</dbReference>
<dbReference type="PROSITE" id="PS51318">
    <property type="entry name" value="TAT"/>
    <property type="match status" value="1"/>
</dbReference>
<dbReference type="RefSeq" id="WP_110376788.1">
    <property type="nucleotide sequence ID" value="NZ_CAKNFM010000004.1"/>
</dbReference>
<keyword evidence="3" id="KW-1185">Reference proteome</keyword>
<sequence>MSMSRRVALATLFSGAVLAPTMSFIGPAMAQVVSVRGLGPVTVETARVRVVSVDPQTRNVVVERSGRQWRITVPDAFGSLTALRRRDRLDINRVESAVVAVTRAAPGVKPDIMLTETVNDGTFDNLPARWVIRRVTVTAEFRRIDRGMVDYVGPEGPRSIRVVDPAVISSLSALRRGDMINLVFTEATQIVLTPRRL</sequence>
<protein>
    <submittedName>
        <fullName evidence="2">Uncharacterized protein</fullName>
    </submittedName>
</protein>